<evidence type="ECO:0000256" key="2">
    <source>
        <dbReference type="ARBA" id="ARBA00022475"/>
    </source>
</evidence>
<dbReference type="InterPro" id="IPR050833">
    <property type="entry name" value="Poly_Biosynth_Transport"/>
</dbReference>
<name>A0A344LPT9_9FLAO</name>
<sequence length="388" mass="45612">MFGALSFFASNIFMKEILSPELYGYLSVFITYFSFIYVFGNFGTEQVFLRFSVPEAKNKISTQKTLLYLSLFFTLFSALTGTILFKHWYKEISINPVFLFFSSLSIIGSTFLFSVLRLNSNFVLSQLLSNSWKIGMFFLSAVYLIYSYSDFYLFLNIISMIMIVCFIFYLFYIIKKIQFNFSTERTNKQLFESSFHFFISISSFSLIIFADRFIVEHKYTFEKFGDFFYLSTFFLAPFSIIQSYIGFKQLIHFKTNFIKRDFQRFLKKVILFGVLMAVGLCAITFLIRYFKIINFPFEHYISIIILLLITGIVRLYASSVSAAFEAKTSIETLRKSNLLIVIITVLILLFTFIFVDSIEMITVNIIIVWFLRSLICKQLLYNQIKKEK</sequence>
<dbReference type="AlphaFoldDB" id="A0A344LPT9"/>
<dbReference type="EMBL" id="CP030261">
    <property type="protein sequence ID" value="AXB55931.1"/>
    <property type="molecule type" value="Genomic_DNA"/>
</dbReference>
<feature type="transmembrane region" description="Helical" evidence="6">
    <location>
        <begin position="195"/>
        <end position="215"/>
    </location>
</feature>
<evidence type="ECO:0000313" key="7">
    <source>
        <dbReference type="EMBL" id="AXB55931.1"/>
    </source>
</evidence>
<dbReference type="Proteomes" id="UP000251561">
    <property type="component" value="Chromosome"/>
</dbReference>
<dbReference type="KEGG" id="ffl:HYN86_04660"/>
<feature type="transmembrane region" description="Helical" evidence="6">
    <location>
        <begin position="361"/>
        <end position="380"/>
    </location>
</feature>
<keyword evidence="3 6" id="KW-0812">Transmembrane</keyword>
<feature type="transmembrane region" description="Helical" evidence="6">
    <location>
        <begin position="268"/>
        <end position="287"/>
    </location>
</feature>
<dbReference type="GO" id="GO:0005886">
    <property type="term" value="C:plasma membrane"/>
    <property type="evidence" value="ECO:0007669"/>
    <property type="project" value="UniProtKB-SubCell"/>
</dbReference>
<keyword evidence="2" id="KW-1003">Cell membrane</keyword>
<keyword evidence="8" id="KW-1185">Reference proteome</keyword>
<feature type="transmembrane region" description="Helical" evidence="6">
    <location>
        <begin position="22"/>
        <end position="44"/>
    </location>
</feature>
<evidence type="ECO:0000256" key="5">
    <source>
        <dbReference type="ARBA" id="ARBA00023136"/>
    </source>
</evidence>
<dbReference type="PANTHER" id="PTHR30250">
    <property type="entry name" value="PST FAMILY PREDICTED COLANIC ACID TRANSPORTER"/>
    <property type="match status" value="1"/>
</dbReference>
<feature type="transmembrane region" description="Helical" evidence="6">
    <location>
        <begin position="152"/>
        <end position="174"/>
    </location>
</feature>
<accession>A0A344LPT9</accession>
<proteinExistence type="predicted"/>
<feature type="transmembrane region" description="Helical" evidence="6">
    <location>
        <begin position="299"/>
        <end position="317"/>
    </location>
</feature>
<feature type="transmembrane region" description="Helical" evidence="6">
    <location>
        <begin position="65"/>
        <end position="85"/>
    </location>
</feature>
<feature type="transmembrane region" description="Helical" evidence="6">
    <location>
        <begin position="97"/>
        <end position="115"/>
    </location>
</feature>
<keyword evidence="4 6" id="KW-1133">Transmembrane helix</keyword>
<evidence type="ECO:0000256" key="4">
    <source>
        <dbReference type="ARBA" id="ARBA00022989"/>
    </source>
</evidence>
<organism evidence="7 8">
    <name type="scientific">Flavobacterium fluviale</name>
    <dbReference type="NCBI Taxonomy" id="2249356"/>
    <lineage>
        <taxon>Bacteria</taxon>
        <taxon>Pseudomonadati</taxon>
        <taxon>Bacteroidota</taxon>
        <taxon>Flavobacteriia</taxon>
        <taxon>Flavobacteriales</taxon>
        <taxon>Flavobacteriaceae</taxon>
        <taxon>Flavobacterium</taxon>
    </lineage>
</organism>
<evidence type="ECO:0000256" key="3">
    <source>
        <dbReference type="ARBA" id="ARBA00022692"/>
    </source>
</evidence>
<dbReference type="PANTHER" id="PTHR30250:SF11">
    <property type="entry name" value="O-ANTIGEN TRANSPORTER-RELATED"/>
    <property type="match status" value="1"/>
</dbReference>
<feature type="transmembrane region" description="Helical" evidence="6">
    <location>
        <begin position="127"/>
        <end position="146"/>
    </location>
</feature>
<feature type="transmembrane region" description="Helical" evidence="6">
    <location>
        <begin position="338"/>
        <end position="355"/>
    </location>
</feature>
<evidence type="ECO:0000256" key="6">
    <source>
        <dbReference type="SAM" id="Phobius"/>
    </source>
</evidence>
<feature type="transmembrane region" description="Helical" evidence="6">
    <location>
        <begin position="227"/>
        <end position="247"/>
    </location>
</feature>
<reference evidence="7 8" key="1">
    <citation type="submission" date="2018-06" db="EMBL/GenBank/DDBJ databases">
        <title>Genome sequencing of Flavobacterium.</title>
        <authorList>
            <person name="Baek M.-G."/>
            <person name="Yi H."/>
        </authorList>
    </citation>
    <scope>NUCLEOTIDE SEQUENCE [LARGE SCALE GENOMIC DNA]</scope>
    <source>
        <strain evidence="7 8">HYN0086</strain>
    </source>
</reference>
<protein>
    <recommendedName>
        <fullName evidence="9">Membrane protein involved in the export of O-antigen and teichoic acid</fullName>
    </recommendedName>
</protein>
<evidence type="ECO:0008006" key="9">
    <source>
        <dbReference type="Google" id="ProtNLM"/>
    </source>
</evidence>
<dbReference type="OrthoDB" id="1442153at2"/>
<gene>
    <name evidence="7" type="ORF">HYN86_04660</name>
</gene>
<evidence type="ECO:0000313" key="8">
    <source>
        <dbReference type="Proteomes" id="UP000251561"/>
    </source>
</evidence>
<keyword evidence="5 6" id="KW-0472">Membrane</keyword>
<comment type="subcellular location">
    <subcellularLocation>
        <location evidence="1">Cell membrane</location>
        <topology evidence="1">Multi-pass membrane protein</topology>
    </subcellularLocation>
</comment>
<evidence type="ECO:0000256" key="1">
    <source>
        <dbReference type="ARBA" id="ARBA00004651"/>
    </source>
</evidence>